<gene>
    <name evidence="2" type="ORF">FHW36_101754</name>
</gene>
<organism evidence="2 3">
    <name type="scientific">Chitinophaga polysaccharea</name>
    <dbReference type="NCBI Taxonomy" id="1293035"/>
    <lineage>
        <taxon>Bacteria</taxon>
        <taxon>Pseudomonadati</taxon>
        <taxon>Bacteroidota</taxon>
        <taxon>Chitinophagia</taxon>
        <taxon>Chitinophagales</taxon>
        <taxon>Chitinophagaceae</taxon>
        <taxon>Chitinophaga</taxon>
    </lineage>
</organism>
<feature type="signal peptide" evidence="1">
    <location>
        <begin position="1"/>
        <end position="19"/>
    </location>
</feature>
<reference evidence="2 3" key="1">
    <citation type="submission" date="2019-06" db="EMBL/GenBank/DDBJ databases">
        <title>Sorghum-associated microbial communities from plants grown in Nebraska, USA.</title>
        <authorList>
            <person name="Schachtman D."/>
        </authorList>
    </citation>
    <scope>NUCLEOTIDE SEQUENCE [LARGE SCALE GENOMIC DNA]</scope>
    <source>
        <strain evidence="2 3">1209</strain>
    </source>
</reference>
<evidence type="ECO:0000313" key="3">
    <source>
        <dbReference type="Proteomes" id="UP000320811"/>
    </source>
</evidence>
<dbReference type="RefSeq" id="WP_145662401.1">
    <property type="nucleotide sequence ID" value="NZ_VIWO01000001.1"/>
</dbReference>
<evidence type="ECO:0000256" key="1">
    <source>
        <dbReference type="SAM" id="SignalP"/>
    </source>
</evidence>
<evidence type="ECO:0000313" key="2">
    <source>
        <dbReference type="EMBL" id="TWF44832.1"/>
    </source>
</evidence>
<comment type="caution">
    <text evidence="2">The sequence shown here is derived from an EMBL/GenBank/DDBJ whole genome shotgun (WGS) entry which is preliminary data.</text>
</comment>
<dbReference type="SUPFAM" id="SSF101898">
    <property type="entry name" value="NHL repeat"/>
    <property type="match status" value="1"/>
</dbReference>
<protein>
    <recommendedName>
        <fullName evidence="4">ATP-binding protein</fullName>
    </recommendedName>
</protein>
<sequence>MKQYFPAFLFLFIPFISYAQQSISGLSNPESVVAANGGYFVSDIGPKLDPVAKDGDGFISYIDSKGKLSLKYFDDVLNAPKGLEVINSVLYVADIDHVKGYDISTRKKVFDLNLEGKAALLNDLSRVDDSTLVITDSFKDQVLLVNVHTSDVTILKGNIVTANGVLYDAHSDNIYVCSMGPNLDGTGKIFAKKLHDDNAAFEPIEGTPTGLFDGIVQLDDHRLLVSDWITIKDPAKGNFYVYDINSKNYTKVTSMRSPADIALDAKHHTLLVPQLLDNKLVIVPLKKLGL</sequence>
<name>A0A561Q381_9BACT</name>
<dbReference type="OrthoDB" id="7675395at2"/>
<proteinExistence type="predicted"/>
<dbReference type="EMBL" id="VIWO01000001">
    <property type="protein sequence ID" value="TWF44832.1"/>
    <property type="molecule type" value="Genomic_DNA"/>
</dbReference>
<feature type="chain" id="PRO_5021869460" description="ATP-binding protein" evidence="1">
    <location>
        <begin position="20"/>
        <end position="290"/>
    </location>
</feature>
<keyword evidence="3" id="KW-1185">Reference proteome</keyword>
<keyword evidence="1" id="KW-0732">Signal</keyword>
<dbReference type="Proteomes" id="UP000320811">
    <property type="component" value="Unassembled WGS sequence"/>
</dbReference>
<accession>A0A561Q381</accession>
<dbReference type="AlphaFoldDB" id="A0A561Q381"/>
<evidence type="ECO:0008006" key="4">
    <source>
        <dbReference type="Google" id="ProtNLM"/>
    </source>
</evidence>
<dbReference type="Gene3D" id="2.120.10.30">
    <property type="entry name" value="TolB, C-terminal domain"/>
    <property type="match status" value="1"/>
</dbReference>
<dbReference type="InterPro" id="IPR011042">
    <property type="entry name" value="6-blade_b-propeller_TolB-like"/>
</dbReference>